<evidence type="ECO:0000313" key="11">
    <source>
        <dbReference type="Proteomes" id="UP000265768"/>
    </source>
</evidence>
<feature type="domain" description="Glucose-6-phosphate dehydrogenase C-terminal" evidence="9">
    <location>
        <begin position="188"/>
        <end position="484"/>
    </location>
</feature>
<dbReference type="SUPFAM" id="SSF51735">
    <property type="entry name" value="NAD(P)-binding Rossmann-fold domains"/>
    <property type="match status" value="1"/>
</dbReference>
<dbReference type="PANTHER" id="PTHR23429">
    <property type="entry name" value="GLUCOSE-6-PHOSPHATE 1-DEHYDROGENASE G6PD"/>
    <property type="match status" value="1"/>
</dbReference>
<keyword evidence="3 7" id="KW-0313">Glucose metabolism</keyword>
<comment type="similarity">
    <text evidence="2 7">Belongs to the glucose-6-phosphate dehydrogenase family.</text>
</comment>
<reference evidence="10 11" key="1">
    <citation type="submission" date="2018-09" db="EMBL/GenBank/DDBJ databases">
        <title>YIM 75507 draft genome.</title>
        <authorList>
            <person name="Tang S."/>
            <person name="Feng Y."/>
        </authorList>
    </citation>
    <scope>NUCLEOTIDE SEQUENCE [LARGE SCALE GENOMIC DNA]</scope>
    <source>
        <strain evidence="10 11">YIM 75507</strain>
    </source>
</reference>
<keyword evidence="6 7" id="KW-0119">Carbohydrate metabolism</keyword>
<evidence type="ECO:0000259" key="9">
    <source>
        <dbReference type="Pfam" id="PF02781"/>
    </source>
</evidence>
<evidence type="ECO:0000256" key="6">
    <source>
        <dbReference type="ARBA" id="ARBA00023277"/>
    </source>
</evidence>
<keyword evidence="4 7" id="KW-0521">NADP</keyword>
<dbReference type="InterPro" id="IPR001282">
    <property type="entry name" value="G6P_DH"/>
</dbReference>
<feature type="active site" description="Proton acceptor" evidence="7">
    <location>
        <position position="239"/>
    </location>
</feature>
<feature type="binding site" evidence="7">
    <location>
        <position position="181"/>
    </location>
    <ligand>
        <name>substrate</name>
    </ligand>
</feature>
<dbReference type="InterPro" id="IPR022675">
    <property type="entry name" value="G6P_DH_C"/>
</dbReference>
<dbReference type="Gene3D" id="3.40.50.720">
    <property type="entry name" value="NAD(P)-binding Rossmann-like Domain"/>
    <property type="match status" value="1"/>
</dbReference>
<feature type="binding site" evidence="7">
    <location>
        <position position="177"/>
    </location>
    <ligand>
        <name>substrate</name>
    </ligand>
</feature>
<dbReference type="InterPro" id="IPR022674">
    <property type="entry name" value="G6P_DH_NAD-bd"/>
</dbReference>
<dbReference type="UniPathway" id="UPA00115">
    <property type="reaction ID" value="UER00408"/>
</dbReference>
<feature type="binding site" evidence="7">
    <location>
        <position position="215"/>
    </location>
    <ligand>
        <name>substrate</name>
    </ligand>
</feature>
<feature type="binding site" evidence="7">
    <location>
        <position position="147"/>
    </location>
    <ligand>
        <name>NADP(+)</name>
        <dbReference type="ChEBI" id="CHEBI:58349"/>
    </ligand>
</feature>
<protein>
    <recommendedName>
        <fullName evidence="7">Glucose-6-phosphate 1-dehydrogenase</fullName>
        <shortName evidence="7">G6PD</shortName>
        <ecNumber evidence="7">1.1.1.49</ecNumber>
    </recommendedName>
</protein>
<feature type="binding site" evidence="7">
    <location>
        <position position="47"/>
    </location>
    <ligand>
        <name>NADP(+)</name>
        <dbReference type="ChEBI" id="CHEBI:58349"/>
    </ligand>
</feature>
<evidence type="ECO:0000313" key="10">
    <source>
        <dbReference type="EMBL" id="RJL31625.1"/>
    </source>
</evidence>
<name>A0A3A4ATJ8_9ACTN</name>
<evidence type="ECO:0000256" key="1">
    <source>
        <dbReference type="ARBA" id="ARBA00004937"/>
    </source>
</evidence>
<feature type="binding site" evidence="7">
    <location>
        <position position="234"/>
    </location>
    <ligand>
        <name>substrate</name>
    </ligand>
</feature>
<dbReference type="GO" id="GO:0006006">
    <property type="term" value="P:glucose metabolic process"/>
    <property type="evidence" value="ECO:0007669"/>
    <property type="project" value="UniProtKB-KW"/>
</dbReference>
<evidence type="ECO:0000256" key="4">
    <source>
        <dbReference type="ARBA" id="ARBA00022857"/>
    </source>
</evidence>
<dbReference type="RefSeq" id="WP_119927654.1">
    <property type="nucleotide sequence ID" value="NZ_QZEY01000006.1"/>
</dbReference>
<dbReference type="GO" id="GO:0050661">
    <property type="term" value="F:NADP binding"/>
    <property type="evidence" value="ECO:0007669"/>
    <property type="project" value="UniProtKB-UniRule"/>
</dbReference>
<dbReference type="NCBIfam" id="TIGR00871">
    <property type="entry name" value="zwf"/>
    <property type="match status" value="1"/>
</dbReference>
<proteinExistence type="inferred from homology"/>
<dbReference type="GO" id="GO:0005829">
    <property type="term" value="C:cytosol"/>
    <property type="evidence" value="ECO:0007669"/>
    <property type="project" value="TreeGrafter"/>
</dbReference>
<comment type="pathway">
    <text evidence="1 7">Carbohydrate degradation; pentose phosphate pathway; D-ribulose 5-phosphate from D-glucose 6-phosphate (oxidative stage): step 1/3.</text>
</comment>
<dbReference type="PROSITE" id="PS00069">
    <property type="entry name" value="G6P_DEHYDROGENASE"/>
    <property type="match status" value="1"/>
</dbReference>
<evidence type="ECO:0000256" key="5">
    <source>
        <dbReference type="ARBA" id="ARBA00023002"/>
    </source>
</evidence>
<dbReference type="InterPro" id="IPR036291">
    <property type="entry name" value="NAD(P)-bd_dom_sf"/>
</dbReference>
<comment type="caution">
    <text evidence="10">The sequence shown here is derived from an EMBL/GenBank/DDBJ whole genome shotgun (WGS) entry which is preliminary data.</text>
</comment>
<dbReference type="AlphaFoldDB" id="A0A3A4ATJ8"/>
<comment type="catalytic activity">
    <reaction evidence="7">
        <text>D-glucose 6-phosphate + NADP(+) = 6-phospho-D-glucono-1,5-lactone + NADPH + H(+)</text>
        <dbReference type="Rhea" id="RHEA:15841"/>
        <dbReference type="ChEBI" id="CHEBI:15378"/>
        <dbReference type="ChEBI" id="CHEBI:57783"/>
        <dbReference type="ChEBI" id="CHEBI:57955"/>
        <dbReference type="ChEBI" id="CHEBI:58349"/>
        <dbReference type="ChEBI" id="CHEBI:61548"/>
        <dbReference type="EC" id="1.1.1.49"/>
    </reaction>
</comment>
<dbReference type="Pfam" id="PF00479">
    <property type="entry name" value="G6PD_N"/>
    <property type="match status" value="1"/>
</dbReference>
<dbReference type="PRINTS" id="PR00079">
    <property type="entry name" value="G6PDHDRGNASE"/>
</dbReference>
<gene>
    <name evidence="7 10" type="primary">zwf</name>
    <name evidence="10" type="ORF">D5H75_18085</name>
</gene>
<accession>A0A3A4ATJ8</accession>
<feature type="binding site" evidence="7">
    <location>
        <begin position="90"/>
        <end position="91"/>
    </location>
    <ligand>
        <name>NADP(+)</name>
        <dbReference type="ChEBI" id="CHEBI:58349"/>
    </ligand>
</feature>
<dbReference type="EC" id="1.1.1.49" evidence="7"/>
<feature type="binding site" evidence="7">
    <location>
        <position position="343"/>
    </location>
    <ligand>
        <name>substrate</name>
    </ligand>
</feature>
<feature type="domain" description="Glucose-6-phosphate dehydrogenase NAD-binding" evidence="8">
    <location>
        <begin position="10"/>
        <end position="186"/>
    </location>
</feature>
<dbReference type="HAMAP" id="MF_00966">
    <property type="entry name" value="G6PD"/>
    <property type="match status" value="1"/>
</dbReference>
<evidence type="ECO:0000256" key="7">
    <source>
        <dbReference type="HAMAP-Rule" id="MF_00966"/>
    </source>
</evidence>
<comment type="function">
    <text evidence="7">Catalyzes the oxidation of glucose 6-phosphate to 6-phosphogluconolactone.</text>
</comment>
<dbReference type="EMBL" id="QZEY01000006">
    <property type="protein sequence ID" value="RJL31625.1"/>
    <property type="molecule type" value="Genomic_DNA"/>
</dbReference>
<evidence type="ECO:0000256" key="3">
    <source>
        <dbReference type="ARBA" id="ARBA00022526"/>
    </source>
</evidence>
<dbReference type="PANTHER" id="PTHR23429:SF0">
    <property type="entry name" value="GLUCOSE-6-PHOSPHATE 1-DEHYDROGENASE"/>
    <property type="match status" value="1"/>
</dbReference>
<keyword evidence="11" id="KW-1185">Reference proteome</keyword>
<dbReference type="Pfam" id="PF02781">
    <property type="entry name" value="G6PD_C"/>
    <property type="match status" value="1"/>
</dbReference>
<dbReference type="SUPFAM" id="SSF55347">
    <property type="entry name" value="Glyceraldehyde-3-phosphate dehydrogenase-like, C-terminal domain"/>
    <property type="match status" value="1"/>
</dbReference>
<dbReference type="GO" id="GO:0009051">
    <property type="term" value="P:pentose-phosphate shunt, oxidative branch"/>
    <property type="evidence" value="ECO:0007669"/>
    <property type="project" value="TreeGrafter"/>
</dbReference>
<dbReference type="OrthoDB" id="9802739at2"/>
<evidence type="ECO:0000256" key="2">
    <source>
        <dbReference type="ARBA" id="ARBA00009975"/>
    </source>
</evidence>
<organism evidence="10 11">
    <name type="scientific">Bailinhaonella thermotolerans</name>
    <dbReference type="NCBI Taxonomy" id="1070861"/>
    <lineage>
        <taxon>Bacteria</taxon>
        <taxon>Bacillati</taxon>
        <taxon>Actinomycetota</taxon>
        <taxon>Actinomycetes</taxon>
        <taxon>Streptosporangiales</taxon>
        <taxon>Streptosporangiaceae</taxon>
        <taxon>Bailinhaonella</taxon>
    </lineage>
</organism>
<dbReference type="Proteomes" id="UP000265768">
    <property type="component" value="Unassembled WGS sequence"/>
</dbReference>
<dbReference type="Gene3D" id="3.30.360.10">
    <property type="entry name" value="Dihydrodipicolinate Reductase, domain 2"/>
    <property type="match status" value="1"/>
</dbReference>
<dbReference type="InterPro" id="IPR019796">
    <property type="entry name" value="G6P_DH_AS"/>
</dbReference>
<evidence type="ECO:0000259" key="8">
    <source>
        <dbReference type="Pfam" id="PF00479"/>
    </source>
</evidence>
<dbReference type="PIRSF" id="PIRSF000110">
    <property type="entry name" value="G6PD"/>
    <property type="match status" value="1"/>
</dbReference>
<sequence>MSQPHAADLIVFGGTGDLAMRKLLPALFHSDLDGMLADETRVIALSRGGLDDADYRGKVDAEVRLAGAVPDEDPAAWERFRARLHHVTVDVGSGEPLGGELGALLAGHEDRARVFYLASPPMTFGPFCRAIQEAGLVTPASRVVLEKPLGKDLASAQRINDEVGAIFDENQIFRIDHYLGKETVQNLLVLRFANTFLEPIWNSRWIDHVQITAAETVGTAGRRGYYDGSGALRDMVQNHLLQLLCLTAMEPPLRNDREAVRDEKVKVLRALRPLTGGDVALHTVRGQYAAGVSGGAEVPGYLDEPGSTPPTDKSREVETYAAIEARVENWRWAGVPFYLRTGKRLASRRTEIVVQFKDVPHSIFPGGAPNRLVIRLQPSEGIHMHLVAKEPGSGELRLRPVALSLSFADTFETRVPEAYERLLMDVLAGNPTLFMRRDEVESAWRWIDPILSAWEGTIPEPYVAGGTGPAAADELIGRGGRTWHEEG</sequence>
<dbReference type="GO" id="GO:0004345">
    <property type="term" value="F:glucose-6-phosphate dehydrogenase activity"/>
    <property type="evidence" value="ECO:0007669"/>
    <property type="project" value="UniProtKB-UniRule"/>
</dbReference>
<comment type="caution">
    <text evidence="7">Lacks conserved residue(s) required for the propagation of feature annotation.</text>
</comment>
<keyword evidence="5 7" id="KW-0560">Oxidoreductase</keyword>